<evidence type="ECO:0000256" key="3">
    <source>
        <dbReference type="ARBA" id="ARBA00022448"/>
    </source>
</evidence>
<proteinExistence type="inferred from homology"/>
<evidence type="ECO:0000256" key="8">
    <source>
        <dbReference type="ARBA" id="ARBA00023136"/>
    </source>
</evidence>
<dbReference type="PRINTS" id="PR00928">
    <property type="entry name" value="GRAVESDC"/>
</dbReference>
<name>A0AAD9J048_9ANNE</name>
<keyword evidence="6" id="KW-0999">Mitochondrion inner membrane</keyword>
<evidence type="ECO:0000256" key="7">
    <source>
        <dbReference type="ARBA" id="ARBA00023128"/>
    </source>
</evidence>
<dbReference type="GO" id="GO:0005743">
    <property type="term" value="C:mitochondrial inner membrane"/>
    <property type="evidence" value="ECO:0007669"/>
    <property type="project" value="UniProtKB-SubCell"/>
</dbReference>
<evidence type="ECO:0000256" key="9">
    <source>
        <dbReference type="PROSITE-ProRule" id="PRU00282"/>
    </source>
</evidence>
<protein>
    <recommendedName>
        <fullName evidence="13">Mitochondrial coenzyme A transporter SLC25A42</fullName>
    </recommendedName>
</protein>
<comment type="subcellular location">
    <subcellularLocation>
        <location evidence="1">Mitochondrion inner membrane</location>
        <topology evidence="1">Multi-pass membrane protein</topology>
    </subcellularLocation>
</comment>
<dbReference type="Pfam" id="PF00153">
    <property type="entry name" value="Mito_carr"/>
    <property type="match status" value="3"/>
</dbReference>
<dbReference type="SUPFAM" id="SSF103506">
    <property type="entry name" value="Mitochondrial carrier"/>
    <property type="match status" value="1"/>
</dbReference>
<feature type="repeat" description="Solcar" evidence="9">
    <location>
        <begin position="259"/>
        <end position="349"/>
    </location>
</feature>
<dbReference type="InterPro" id="IPR002167">
    <property type="entry name" value="GDC-like"/>
</dbReference>
<feature type="repeat" description="Solcar" evidence="9">
    <location>
        <begin position="168"/>
        <end position="249"/>
    </location>
</feature>
<dbReference type="Gene3D" id="1.50.40.10">
    <property type="entry name" value="Mitochondrial carrier domain"/>
    <property type="match status" value="1"/>
</dbReference>
<evidence type="ECO:0000256" key="2">
    <source>
        <dbReference type="ARBA" id="ARBA00006375"/>
    </source>
</evidence>
<evidence type="ECO:0000256" key="1">
    <source>
        <dbReference type="ARBA" id="ARBA00004448"/>
    </source>
</evidence>
<feature type="repeat" description="Solcar" evidence="9">
    <location>
        <begin position="67"/>
        <end position="154"/>
    </location>
</feature>
<evidence type="ECO:0000256" key="10">
    <source>
        <dbReference type="RuleBase" id="RU000488"/>
    </source>
</evidence>
<reference evidence="11" key="1">
    <citation type="journal article" date="2023" name="Mol. Biol. Evol.">
        <title>Third-Generation Sequencing Reveals the Adaptive Role of the Epigenome in Three Deep-Sea Polychaetes.</title>
        <authorList>
            <person name="Perez M."/>
            <person name="Aroh O."/>
            <person name="Sun Y."/>
            <person name="Lan Y."/>
            <person name="Juniper S.K."/>
            <person name="Young C.R."/>
            <person name="Angers B."/>
            <person name="Qian P.Y."/>
        </authorList>
    </citation>
    <scope>NUCLEOTIDE SEQUENCE</scope>
    <source>
        <strain evidence="11">P08H-3</strain>
    </source>
</reference>
<dbReference type="InterPro" id="IPR023395">
    <property type="entry name" value="MCP_dom_sf"/>
</dbReference>
<evidence type="ECO:0000313" key="11">
    <source>
        <dbReference type="EMBL" id="KAK2143597.1"/>
    </source>
</evidence>
<dbReference type="PRINTS" id="PR00926">
    <property type="entry name" value="MITOCARRIER"/>
</dbReference>
<dbReference type="InterPro" id="IPR002067">
    <property type="entry name" value="MCP"/>
</dbReference>
<evidence type="ECO:0000256" key="4">
    <source>
        <dbReference type="ARBA" id="ARBA00022692"/>
    </source>
</evidence>
<comment type="similarity">
    <text evidence="2 10">Belongs to the mitochondrial carrier (TC 2.A.29) family.</text>
</comment>
<dbReference type="InterPro" id="IPR018108">
    <property type="entry name" value="MCP_transmembrane"/>
</dbReference>
<dbReference type="EMBL" id="JAODUP010000827">
    <property type="protein sequence ID" value="KAK2143597.1"/>
    <property type="molecule type" value="Genomic_DNA"/>
</dbReference>
<keyword evidence="4 9" id="KW-0812">Transmembrane</keyword>
<dbReference type="AlphaFoldDB" id="A0AAD9J048"/>
<dbReference type="GO" id="GO:0055085">
    <property type="term" value="P:transmembrane transport"/>
    <property type="evidence" value="ECO:0007669"/>
    <property type="project" value="InterPro"/>
</dbReference>
<evidence type="ECO:0000256" key="5">
    <source>
        <dbReference type="ARBA" id="ARBA00022737"/>
    </source>
</evidence>
<keyword evidence="8 9" id="KW-0472">Membrane</keyword>
<evidence type="ECO:0008006" key="13">
    <source>
        <dbReference type="Google" id="ProtNLM"/>
    </source>
</evidence>
<evidence type="ECO:0000256" key="6">
    <source>
        <dbReference type="ARBA" id="ARBA00022792"/>
    </source>
</evidence>
<dbReference type="PANTHER" id="PTHR24089">
    <property type="entry name" value="SOLUTE CARRIER FAMILY 25"/>
    <property type="match status" value="1"/>
</dbReference>
<organism evidence="11 12">
    <name type="scientific">Paralvinella palmiformis</name>
    <dbReference type="NCBI Taxonomy" id="53620"/>
    <lineage>
        <taxon>Eukaryota</taxon>
        <taxon>Metazoa</taxon>
        <taxon>Spiralia</taxon>
        <taxon>Lophotrochozoa</taxon>
        <taxon>Annelida</taxon>
        <taxon>Polychaeta</taxon>
        <taxon>Sedentaria</taxon>
        <taxon>Canalipalpata</taxon>
        <taxon>Terebellida</taxon>
        <taxon>Terebelliformia</taxon>
        <taxon>Alvinellidae</taxon>
        <taxon>Paralvinella</taxon>
    </lineage>
</organism>
<keyword evidence="5" id="KW-0677">Repeat</keyword>
<keyword evidence="3 10" id="KW-0813">Transport</keyword>
<sequence length="364" mass="40484">MGIKVNENAVELIKTGKDLKLISPIMGQSVADPTGQHPQAQTPAASLLQKVPEQDIELINKRISRHHKILTSLAAGALAGAVAKTTIAPLDRTKINFQISRNKVYSFRGAVKFLIKTVRQEGFFTLWRGNTATMARIVPYAAIQYASHEQWKHLLMPQGESRDLPPGRRYMAGSLAGVTASTCTYPLDMARARMAVTKKCMYSTLVEVFLKIYRTEGLSTLYRGYAPTVIGVIPYAGTSFFTYETLKKTHREKTGENDPNPTERLCYGAIAGLLGQSSSYPLDIVRRRMQTAGVLGREHLYRTVMGTLIHIAKTEGIKKGLYKGLSMNWIKGPISVGISFTTFDIVQSQLRKFGVFHRQRRTST</sequence>
<dbReference type="Proteomes" id="UP001208570">
    <property type="component" value="Unassembled WGS sequence"/>
</dbReference>
<accession>A0AAD9J048</accession>
<dbReference type="PROSITE" id="PS50920">
    <property type="entry name" value="SOLCAR"/>
    <property type="match status" value="3"/>
</dbReference>
<comment type="caution">
    <text evidence="11">The sequence shown here is derived from an EMBL/GenBank/DDBJ whole genome shotgun (WGS) entry which is preliminary data.</text>
</comment>
<keyword evidence="12" id="KW-1185">Reference proteome</keyword>
<keyword evidence="7" id="KW-0496">Mitochondrion</keyword>
<gene>
    <name evidence="11" type="ORF">LSH36_827g00062</name>
</gene>
<evidence type="ECO:0000313" key="12">
    <source>
        <dbReference type="Proteomes" id="UP001208570"/>
    </source>
</evidence>